<dbReference type="Proteomes" id="UP000006833">
    <property type="component" value="Chromosome"/>
</dbReference>
<reference evidence="9" key="1">
    <citation type="journal article" date="2010" name="ISME J.">
        <title>The complete genome sequence of the algal symbiont Dinoroseobacter shibae: a hitchhiker's guide to life in the sea.</title>
        <authorList>
            <person name="Wagner-Dobler I."/>
            <person name="Ballhausen B."/>
            <person name="Berger M."/>
            <person name="Brinkhoff T."/>
            <person name="Buchholz I."/>
            <person name="Bunk B."/>
            <person name="Cypionka H."/>
            <person name="Daniel R."/>
            <person name="Drepper T."/>
            <person name="Gerdts G."/>
            <person name="Hahnke S."/>
            <person name="Han C."/>
            <person name="Jahn D."/>
            <person name="Kalhoefer D."/>
            <person name="Kiss H."/>
            <person name="Klenk H.P."/>
            <person name="Kyrpides N."/>
            <person name="Liebl W."/>
            <person name="Liesegang H."/>
            <person name="Meincke L."/>
            <person name="Pati A."/>
            <person name="Petersen J."/>
            <person name="Piekarski T."/>
            <person name="Pommerenke C."/>
            <person name="Pradella S."/>
            <person name="Pukall R."/>
            <person name="Rabus R."/>
            <person name="Stackebrandt E."/>
            <person name="Thole S."/>
            <person name="Thompson L."/>
            <person name="Tielen P."/>
            <person name="Tomasch J."/>
            <person name="von Jan M."/>
            <person name="Wanphrut N."/>
            <person name="Wichels A."/>
            <person name="Zech H."/>
            <person name="Simon M."/>
        </authorList>
    </citation>
    <scope>NUCLEOTIDE SEQUENCE [LARGE SCALE GENOMIC DNA]</scope>
    <source>
        <strain evidence="9">DSM 16493 / NCIMB 14021 / DFL 12</strain>
    </source>
</reference>
<accession>A8LSD4</accession>
<dbReference type="EMBL" id="CP000830">
    <property type="protein sequence ID" value="ABV92748.1"/>
    <property type="molecule type" value="Genomic_DNA"/>
</dbReference>
<dbReference type="PANTHER" id="PTHR23504">
    <property type="entry name" value="MAJOR FACILITATOR SUPERFAMILY DOMAIN-CONTAINING PROTEIN 10"/>
    <property type="match status" value="1"/>
</dbReference>
<dbReference type="Pfam" id="PF07690">
    <property type="entry name" value="MFS_1"/>
    <property type="match status" value="1"/>
</dbReference>
<protein>
    <submittedName>
        <fullName evidence="8">Major facilitator superfamily MFS_1</fullName>
    </submittedName>
</protein>
<feature type="transmembrane region" description="Helical" evidence="6">
    <location>
        <begin position="348"/>
        <end position="368"/>
    </location>
</feature>
<dbReference type="GO" id="GO:0016020">
    <property type="term" value="C:membrane"/>
    <property type="evidence" value="ECO:0007669"/>
    <property type="project" value="UniProtKB-SubCell"/>
</dbReference>
<organism evidence="8 9">
    <name type="scientific">Dinoroseobacter shibae (strain DSM 16493 / NCIMB 14021 / DFL 12)</name>
    <dbReference type="NCBI Taxonomy" id="398580"/>
    <lineage>
        <taxon>Bacteria</taxon>
        <taxon>Pseudomonadati</taxon>
        <taxon>Pseudomonadota</taxon>
        <taxon>Alphaproteobacteria</taxon>
        <taxon>Rhodobacterales</taxon>
        <taxon>Roseobacteraceae</taxon>
        <taxon>Dinoroseobacter</taxon>
    </lineage>
</organism>
<evidence type="ECO:0000256" key="5">
    <source>
        <dbReference type="ARBA" id="ARBA00023136"/>
    </source>
</evidence>
<evidence type="ECO:0000313" key="9">
    <source>
        <dbReference type="Proteomes" id="UP000006833"/>
    </source>
</evidence>
<keyword evidence="5 6" id="KW-0472">Membrane</keyword>
<evidence type="ECO:0000256" key="3">
    <source>
        <dbReference type="ARBA" id="ARBA00022692"/>
    </source>
</evidence>
<dbReference type="InterPro" id="IPR020846">
    <property type="entry name" value="MFS_dom"/>
</dbReference>
<proteinExistence type="predicted"/>
<feature type="transmembrane region" description="Helical" evidence="6">
    <location>
        <begin position="380"/>
        <end position="398"/>
    </location>
</feature>
<evidence type="ECO:0000256" key="2">
    <source>
        <dbReference type="ARBA" id="ARBA00022448"/>
    </source>
</evidence>
<feature type="transmembrane region" description="Helical" evidence="6">
    <location>
        <begin position="81"/>
        <end position="104"/>
    </location>
</feature>
<keyword evidence="9" id="KW-1185">Reference proteome</keyword>
<dbReference type="OrthoDB" id="9764259at2"/>
<sequence>MSTPKSNRLPFVFILITLIIDAMGIGLILPVLPDLIGELEGGTLGQAALWGGVLATSYAVMQFLCGPTIGSLSDRFGRRPILLVSLAVMAADYVVMAFAGSIWLLLAARIVGGIAAATQSTATAFIADISRPEDKSKNFGLVGASFGIGFVVGPLIGGVLGEFGTRAPFYAAAVLASFNLILGWYVLPETVTDKIRRPFDWRRANPLGAFRHIGALPGLKRYLALFFLYEFAFFVYPAIWAYFTRAQFGWEPGMVGLSLGLFGIAIAFVQGVLIRVVIPRLGETNAILYGFVFNFFAFIALGLVTSPTLALILTPMIALGAVVTPALQGCMSKIAGADQQGELQGLVSSFRSVAAILSPLVMTQIFFFSTDPARGIDMPGAPFFLSMCIMALCLAIFLPRRATPVTA</sequence>
<gene>
    <name evidence="8" type="ordered locus">Dshi_1006</name>
</gene>
<keyword evidence="4 6" id="KW-1133">Transmembrane helix</keyword>
<evidence type="ECO:0000256" key="6">
    <source>
        <dbReference type="SAM" id="Phobius"/>
    </source>
</evidence>
<dbReference type="STRING" id="398580.Dshi_1006"/>
<dbReference type="PROSITE" id="PS50850">
    <property type="entry name" value="MFS"/>
    <property type="match status" value="1"/>
</dbReference>
<dbReference type="Gene3D" id="1.20.1250.20">
    <property type="entry name" value="MFS general substrate transporter like domains"/>
    <property type="match status" value="1"/>
</dbReference>
<feature type="transmembrane region" description="Helical" evidence="6">
    <location>
        <begin position="286"/>
        <end position="303"/>
    </location>
</feature>
<dbReference type="SUPFAM" id="SSF103473">
    <property type="entry name" value="MFS general substrate transporter"/>
    <property type="match status" value="1"/>
</dbReference>
<feature type="transmembrane region" description="Helical" evidence="6">
    <location>
        <begin position="110"/>
        <end position="127"/>
    </location>
</feature>
<feature type="transmembrane region" description="Helical" evidence="6">
    <location>
        <begin position="255"/>
        <end position="274"/>
    </location>
</feature>
<comment type="subcellular location">
    <subcellularLocation>
        <location evidence="1">Membrane</location>
        <topology evidence="1">Multi-pass membrane protein</topology>
    </subcellularLocation>
</comment>
<feature type="transmembrane region" description="Helical" evidence="6">
    <location>
        <begin position="167"/>
        <end position="187"/>
    </location>
</feature>
<feature type="transmembrane region" description="Helical" evidence="6">
    <location>
        <begin position="12"/>
        <end position="32"/>
    </location>
</feature>
<evidence type="ECO:0000256" key="4">
    <source>
        <dbReference type="ARBA" id="ARBA00022989"/>
    </source>
</evidence>
<dbReference type="PANTHER" id="PTHR23504:SF15">
    <property type="entry name" value="MAJOR FACILITATOR SUPERFAMILY (MFS) PROFILE DOMAIN-CONTAINING PROTEIN"/>
    <property type="match status" value="1"/>
</dbReference>
<keyword evidence="3 6" id="KW-0812">Transmembrane</keyword>
<feature type="domain" description="Major facilitator superfamily (MFS) profile" evidence="7">
    <location>
        <begin position="10"/>
        <end position="403"/>
    </location>
</feature>
<dbReference type="HOGENOM" id="CLU_001265_10_11_5"/>
<dbReference type="InterPro" id="IPR001958">
    <property type="entry name" value="Tet-R_TetA/multi-R_MdtG-like"/>
</dbReference>
<dbReference type="GO" id="GO:0022857">
    <property type="term" value="F:transmembrane transporter activity"/>
    <property type="evidence" value="ECO:0007669"/>
    <property type="project" value="InterPro"/>
</dbReference>
<dbReference type="RefSeq" id="WP_012177679.1">
    <property type="nucleotide sequence ID" value="NC_009952.1"/>
</dbReference>
<dbReference type="eggNOG" id="COG2814">
    <property type="taxonomic scope" value="Bacteria"/>
</dbReference>
<dbReference type="CDD" id="cd17388">
    <property type="entry name" value="MFS_TetA"/>
    <property type="match status" value="1"/>
</dbReference>
<name>A8LSD4_DINSH</name>
<feature type="transmembrane region" description="Helical" evidence="6">
    <location>
        <begin position="309"/>
        <end position="327"/>
    </location>
</feature>
<evidence type="ECO:0000313" key="8">
    <source>
        <dbReference type="EMBL" id="ABV92748.1"/>
    </source>
</evidence>
<dbReference type="InterPro" id="IPR011701">
    <property type="entry name" value="MFS"/>
</dbReference>
<feature type="transmembrane region" description="Helical" evidence="6">
    <location>
        <begin position="139"/>
        <end position="161"/>
    </location>
</feature>
<feature type="transmembrane region" description="Helical" evidence="6">
    <location>
        <begin position="47"/>
        <end position="69"/>
    </location>
</feature>
<evidence type="ECO:0000259" key="7">
    <source>
        <dbReference type="PROSITE" id="PS50850"/>
    </source>
</evidence>
<dbReference type="PRINTS" id="PR01035">
    <property type="entry name" value="TCRTETA"/>
</dbReference>
<keyword evidence="2" id="KW-0813">Transport</keyword>
<dbReference type="AlphaFoldDB" id="A8LSD4"/>
<evidence type="ECO:0000256" key="1">
    <source>
        <dbReference type="ARBA" id="ARBA00004141"/>
    </source>
</evidence>
<feature type="transmembrane region" description="Helical" evidence="6">
    <location>
        <begin position="222"/>
        <end position="243"/>
    </location>
</feature>
<dbReference type="KEGG" id="dsh:Dshi_1006"/>
<dbReference type="InterPro" id="IPR036259">
    <property type="entry name" value="MFS_trans_sf"/>
</dbReference>